<keyword evidence="2" id="KW-0812">Transmembrane</keyword>
<feature type="transmembrane region" description="Helical" evidence="2">
    <location>
        <begin position="20"/>
        <end position="49"/>
    </location>
</feature>
<feature type="region of interest" description="Disordered" evidence="1">
    <location>
        <begin position="115"/>
        <end position="140"/>
    </location>
</feature>
<name>A0A9D4S730_DREPO</name>
<keyword evidence="4" id="KW-1185">Reference proteome</keyword>
<keyword evidence="2" id="KW-0472">Membrane</keyword>
<keyword evidence="2" id="KW-1133">Transmembrane helix</keyword>
<dbReference type="EMBL" id="JAIWYP010000001">
    <property type="protein sequence ID" value="KAH3895034.1"/>
    <property type="molecule type" value="Genomic_DNA"/>
</dbReference>
<sequence>MQMHLPVSAAAVVVVVVDVVGVLVVVVVVVIVGVVVVIDVVAVVVITFFHYIHIEKNSLPTGRHVFSPIWTIFELVQDINKSTAFRACRTHQGATTYEVSKLYVDMATDGWKDGQTEGWKDGQTTPINIPPPMAGDNNKH</sequence>
<reference evidence="3" key="1">
    <citation type="journal article" date="2019" name="bioRxiv">
        <title>The Genome of the Zebra Mussel, Dreissena polymorpha: A Resource for Invasive Species Research.</title>
        <authorList>
            <person name="McCartney M.A."/>
            <person name="Auch B."/>
            <person name="Kono T."/>
            <person name="Mallez S."/>
            <person name="Zhang Y."/>
            <person name="Obille A."/>
            <person name="Becker A."/>
            <person name="Abrahante J.E."/>
            <person name="Garbe J."/>
            <person name="Badalamenti J.P."/>
            <person name="Herman A."/>
            <person name="Mangelson H."/>
            <person name="Liachko I."/>
            <person name="Sullivan S."/>
            <person name="Sone E.D."/>
            <person name="Koren S."/>
            <person name="Silverstein K.A.T."/>
            <person name="Beckman K.B."/>
            <person name="Gohl D.M."/>
        </authorList>
    </citation>
    <scope>NUCLEOTIDE SEQUENCE</scope>
    <source>
        <strain evidence="3">Duluth1</strain>
        <tissue evidence="3">Whole animal</tissue>
    </source>
</reference>
<dbReference type="AlphaFoldDB" id="A0A9D4S730"/>
<protein>
    <submittedName>
        <fullName evidence="3">Uncharacterized protein</fullName>
    </submittedName>
</protein>
<evidence type="ECO:0000313" key="3">
    <source>
        <dbReference type="EMBL" id="KAH3895034.1"/>
    </source>
</evidence>
<accession>A0A9D4S730</accession>
<comment type="caution">
    <text evidence="3">The sequence shown here is derived from an EMBL/GenBank/DDBJ whole genome shotgun (WGS) entry which is preliminary data.</text>
</comment>
<evidence type="ECO:0000313" key="4">
    <source>
        <dbReference type="Proteomes" id="UP000828390"/>
    </source>
</evidence>
<evidence type="ECO:0000256" key="2">
    <source>
        <dbReference type="SAM" id="Phobius"/>
    </source>
</evidence>
<reference evidence="3" key="2">
    <citation type="submission" date="2020-11" db="EMBL/GenBank/DDBJ databases">
        <authorList>
            <person name="McCartney M.A."/>
            <person name="Auch B."/>
            <person name="Kono T."/>
            <person name="Mallez S."/>
            <person name="Becker A."/>
            <person name="Gohl D.M."/>
            <person name="Silverstein K.A.T."/>
            <person name="Koren S."/>
            <person name="Bechman K.B."/>
            <person name="Herman A."/>
            <person name="Abrahante J.E."/>
            <person name="Garbe J."/>
        </authorList>
    </citation>
    <scope>NUCLEOTIDE SEQUENCE</scope>
    <source>
        <strain evidence="3">Duluth1</strain>
        <tissue evidence="3">Whole animal</tissue>
    </source>
</reference>
<gene>
    <name evidence="3" type="ORF">DPMN_019194</name>
</gene>
<evidence type="ECO:0000256" key="1">
    <source>
        <dbReference type="SAM" id="MobiDB-lite"/>
    </source>
</evidence>
<organism evidence="3 4">
    <name type="scientific">Dreissena polymorpha</name>
    <name type="common">Zebra mussel</name>
    <name type="synonym">Mytilus polymorpha</name>
    <dbReference type="NCBI Taxonomy" id="45954"/>
    <lineage>
        <taxon>Eukaryota</taxon>
        <taxon>Metazoa</taxon>
        <taxon>Spiralia</taxon>
        <taxon>Lophotrochozoa</taxon>
        <taxon>Mollusca</taxon>
        <taxon>Bivalvia</taxon>
        <taxon>Autobranchia</taxon>
        <taxon>Heteroconchia</taxon>
        <taxon>Euheterodonta</taxon>
        <taxon>Imparidentia</taxon>
        <taxon>Neoheterodontei</taxon>
        <taxon>Myida</taxon>
        <taxon>Dreissenoidea</taxon>
        <taxon>Dreissenidae</taxon>
        <taxon>Dreissena</taxon>
    </lineage>
</organism>
<dbReference type="Proteomes" id="UP000828390">
    <property type="component" value="Unassembled WGS sequence"/>
</dbReference>
<proteinExistence type="predicted"/>